<comment type="caution">
    <text evidence="1">The sequence shown here is derived from an EMBL/GenBank/DDBJ whole genome shotgun (WGS) entry which is preliminary data.</text>
</comment>
<name>A0ACC8XD53_9FIRM</name>
<gene>
    <name evidence="1" type="ORF">AN640_08430</name>
</gene>
<sequence>MVYNIEKYRGQKIKIQGFYQEFVIPMQGISRVLMIPDATACCESGMLLKWNTNMPETFPIQNQKIEIVGTYNNHIEDDLIYYYIDVESMTII</sequence>
<evidence type="ECO:0000313" key="2">
    <source>
        <dbReference type="Proteomes" id="UP000188637"/>
    </source>
</evidence>
<reference evidence="1" key="1">
    <citation type="submission" date="2016-08" db="EMBL/GenBank/DDBJ databases">
        <authorList>
            <person name="Ngugi D.K."/>
            <person name="Miyake S."/>
            <person name="Stingl U."/>
        </authorList>
    </citation>
    <scope>NUCLEOTIDE SEQUENCE</scope>
    <source>
        <strain evidence="1">SCG-D08WGA-EpuloA1</strain>
    </source>
</reference>
<evidence type="ECO:0000313" key="1">
    <source>
        <dbReference type="EMBL" id="ONI40671.1"/>
    </source>
</evidence>
<protein>
    <submittedName>
        <fullName evidence="1">Uncharacterized protein</fullName>
    </submittedName>
</protein>
<dbReference type="Proteomes" id="UP000188637">
    <property type="component" value="Unassembled WGS sequence"/>
</dbReference>
<accession>A0ACC8XD53</accession>
<proteinExistence type="predicted"/>
<organism evidence="1 2">
    <name type="scientific">Candidatus Epulonipiscium fishelsonii</name>
    <dbReference type="NCBI Taxonomy" id="77094"/>
    <lineage>
        <taxon>Bacteria</taxon>
        <taxon>Bacillati</taxon>
        <taxon>Bacillota</taxon>
        <taxon>Clostridia</taxon>
        <taxon>Lachnospirales</taxon>
        <taxon>Lachnospiraceae</taxon>
        <taxon>Candidatus Epulonipiscium</taxon>
    </lineage>
</organism>
<dbReference type="EMBL" id="LJHD01000233">
    <property type="protein sequence ID" value="ONI40671.1"/>
    <property type="molecule type" value="Genomic_DNA"/>
</dbReference>
<keyword evidence="2" id="KW-1185">Reference proteome</keyword>